<comment type="caution">
    <text evidence="2">The sequence shown here is derived from an EMBL/GenBank/DDBJ whole genome shotgun (WGS) entry which is preliminary data.</text>
</comment>
<dbReference type="RefSeq" id="WP_189612636.1">
    <property type="nucleotide sequence ID" value="NZ_BMXR01000014.1"/>
</dbReference>
<feature type="transmembrane region" description="Helical" evidence="1">
    <location>
        <begin position="21"/>
        <end position="40"/>
    </location>
</feature>
<feature type="transmembrane region" description="Helical" evidence="1">
    <location>
        <begin position="52"/>
        <end position="79"/>
    </location>
</feature>
<feature type="transmembrane region" description="Helical" evidence="1">
    <location>
        <begin position="133"/>
        <end position="155"/>
    </location>
</feature>
<dbReference type="Proteomes" id="UP000626148">
    <property type="component" value="Unassembled WGS sequence"/>
</dbReference>
<dbReference type="EMBL" id="BMXR01000014">
    <property type="protein sequence ID" value="GGX70814.1"/>
    <property type="molecule type" value="Genomic_DNA"/>
</dbReference>
<accession>A0A918KQE0</accession>
<reference evidence="2" key="1">
    <citation type="journal article" date="2014" name="Int. J. Syst. Evol. Microbiol.">
        <title>Complete genome sequence of Corynebacterium casei LMG S-19264T (=DSM 44701T), isolated from a smear-ripened cheese.</title>
        <authorList>
            <consortium name="US DOE Joint Genome Institute (JGI-PGF)"/>
            <person name="Walter F."/>
            <person name="Albersmeier A."/>
            <person name="Kalinowski J."/>
            <person name="Ruckert C."/>
        </authorList>
    </citation>
    <scope>NUCLEOTIDE SEQUENCE</scope>
    <source>
        <strain evidence="2">KCTC 22169</strain>
    </source>
</reference>
<reference evidence="2" key="2">
    <citation type="submission" date="2020-09" db="EMBL/GenBank/DDBJ databases">
        <authorList>
            <person name="Sun Q."/>
            <person name="Kim S."/>
        </authorList>
    </citation>
    <scope>NUCLEOTIDE SEQUENCE</scope>
    <source>
        <strain evidence="2">KCTC 22169</strain>
    </source>
</reference>
<feature type="transmembrane region" description="Helical" evidence="1">
    <location>
        <begin position="91"/>
        <end position="113"/>
    </location>
</feature>
<keyword evidence="3" id="KW-1185">Reference proteome</keyword>
<sequence>MRSILEALKRVWEDAVSRRTAILGLLILWPLYAATLPAAFTGGRIGWVSLKMLTPSLAVLATGLSVFLALTLSMMVWLIRQGYKSSKGTAAGGATIALLTPILCCSPLLPLAIGGLAVAFPALAGAAAGRVQAFIAIHEIEILSVALVLTAVAFLQNARRVAAGTHCRVSNT</sequence>
<keyword evidence="1" id="KW-0812">Transmembrane</keyword>
<gene>
    <name evidence="2" type="ORF">GCM10007392_42870</name>
</gene>
<organism evidence="2 3">
    <name type="scientific">Saccharospirillum salsuginis</name>
    <dbReference type="NCBI Taxonomy" id="418750"/>
    <lineage>
        <taxon>Bacteria</taxon>
        <taxon>Pseudomonadati</taxon>
        <taxon>Pseudomonadota</taxon>
        <taxon>Gammaproteobacteria</taxon>
        <taxon>Oceanospirillales</taxon>
        <taxon>Saccharospirillaceae</taxon>
        <taxon>Saccharospirillum</taxon>
    </lineage>
</organism>
<proteinExistence type="predicted"/>
<evidence type="ECO:0000256" key="1">
    <source>
        <dbReference type="SAM" id="Phobius"/>
    </source>
</evidence>
<evidence type="ECO:0000313" key="3">
    <source>
        <dbReference type="Proteomes" id="UP000626148"/>
    </source>
</evidence>
<keyword evidence="1" id="KW-1133">Transmembrane helix</keyword>
<dbReference type="AlphaFoldDB" id="A0A918KQE0"/>
<keyword evidence="1" id="KW-0472">Membrane</keyword>
<name>A0A918KQE0_9GAMM</name>
<evidence type="ECO:0000313" key="2">
    <source>
        <dbReference type="EMBL" id="GGX70814.1"/>
    </source>
</evidence>
<protein>
    <submittedName>
        <fullName evidence="2">Uncharacterized protein</fullName>
    </submittedName>
</protein>